<feature type="region of interest" description="Disordered" evidence="1">
    <location>
        <begin position="266"/>
        <end position="294"/>
    </location>
</feature>
<organism evidence="3 4">
    <name type="scientific">Camellia sinensis</name>
    <name type="common">Tea plant</name>
    <name type="synonym">Thea sinensis</name>
    <dbReference type="NCBI Taxonomy" id="4442"/>
    <lineage>
        <taxon>Eukaryota</taxon>
        <taxon>Viridiplantae</taxon>
        <taxon>Streptophyta</taxon>
        <taxon>Embryophyta</taxon>
        <taxon>Tracheophyta</taxon>
        <taxon>Spermatophyta</taxon>
        <taxon>Magnoliopsida</taxon>
        <taxon>eudicotyledons</taxon>
        <taxon>Gunneridae</taxon>
        <taxon>Pentapetalae</taxon>
        <taxon>asterids</taxon>
        <taxon>Ericales</taxon>
        <taxon>Theaceae</taxon>
        <taxon>Camellia</taxon>
    </lineage>
</organism>
<reference evidence="4" key="1">
    <citation type="journal article" date="2020" name="Nat. Commun.">
        <title>Genome assembly of wild tea tree DASZ reveals pedigree and selection history of tea varieties.</title>
        <authorList>
            <person name="Zhang W."/>
            <person name="Zhang Y."/>
            <person name="Qiu H."/>
            <person name="Guo Y."/>
            <person name="Wan H."/>
            <person name="Zhang X."/>
            <person name="Scossa F."/>
            <person name="Alseekh S."/>
            <person name="Zhang Q."/>
            <person name="Wang P."/>
            <person name="Xu L."/>
            <person name="Schmidt M.H."/>
            <person name="Jia X."/>
            <person name="Li D."/>
            <person name="Zhu A."/>
            <person name="Guo F."/>
            <person name="Chen W."/>
            <person name="Ni D."/>
            <person name="Usadel B."/>
            <person name="Fernie A.R."/>
            <person name="Wen W."/>
        </authorList>
    </citation>
    <scope>NUCLEOTIDE SEQUENCE [LARGE SCALE GENOMIC DNA]</scope>
    <source>
        <strain evidence="4">cv. G240</strain>
    </source>
</reference>
<dbReference type="Pfam" id="PF12776">
    <property type="entry name" value="Myb_DNA-bind_3"/>
    <property type="match status" value="1"/>
</dbReference>
<accession>A0A7J7FUB6</accession>
<dbReference type="EMBL" id="JACBKZ010000014">
    <property type="protein sequence ID" value="KAF5931922.1"/>
    <property type="molecule type" value="Genomic_DNA"/>
</dbReference>
<sequence>MNPPNPLYTGIIFHKSSSLQFVRCGRFLLRATKQRRLRRQIYEIYCRIRRRNSATLSQYTHSITSDNYSSPTNLMDENNSDDNQETKMWMARSETKLINMLRDEVRKNQTTGRTTSWTIRHWNHYANQLHNLYGFRYTATQVRQKYQRLKTDYQTFKRLQAQTGLGWDPIVGTVVAPDEFWDKANRNVKKFRTKGFEYFQEMAEIVENCCATGALSRASTQGALDSEEEDDMLNKFWNPDVGGSNAGGSNAAEAIPVDLFGDEYMDPAKGKSHKRGPTTSQTDSGRSKKSRSSGFDDVCAAFTSYVQAKTGHSRARENETEAVSAGGDDYSLDACQDALLELGDIPPVQYIKALTLFKDKEWRRVFMRTPTHLRLPMILAL</sequence>
<proteinExistence type="predicted"/>
<dbReference type="InterPro" id="IPR024752">
    <property type="entry name" value="Myb/SANT-like_dom"/>
</dbReference>
<evidence type="ECO:0000313" key="3">
    <source>
        <dbReference type="EMBL" id="KAF5931922.1"/>
    </source>
</evidence>
<protein>
    <recommendedName>
        <fullName evidence="2">Myb/SANT-like domain-containing protein</fullName>
    </recommendedName>
</protein>
<comment type="caution">
    <text evidence="3">The sequence shown here is derived from an EMBL/GenBank/DDBJ whole genome shotgun (WGS) entry which is preliminary data.</text>
</comment>
<dbReference type="PANTHER" id="PTHR47584">
    <property type="match status" value="1"/>
</dbReference>
<keyword evidence="4" id="KW-1185">Reference proteome</keyword>
<dbReference type="Proteomes" id="UP000593564">
    <property type="component" value="Unassembled WGS sequence"/>
</dbReference>
<name>A0A7J7FUB6_CAMSI</name>
<dbReference type="AlphaFoldDB" id="A0A7J7FUB6"/>
<evidence type="ECO:0000259" key="2">
    <source>
        <dbReference type="Pfam" id="PF12776"/>
    </source>
</evidence>
<evidence type="ECO:0000256" key="1">
    <source>
        <dbReference type="SAM" id="MobiDB-lite"/>
    </source>
</evidence>
<reference evidence="3 4" key="2">
    <citation type="submission" date="2020-07" db="EMBL/GenBank/DDBJ databases">
        <title>Genome assembly of wild tea tree DASZ reveals pedigree and selection history of tea varieties.</title>
        <authorList>
            <person name="Zhang W."/>
        </authorList>
    </citation>
    <scope>NUCLEOTIDE SEQUENCE [LARGE SCALE GENOMIC DNA]</scope>
    <source>
        <strain evidence="4">cv. G240</strain>
        <tissue evidence="3">Leaf</tissue>
    </source>
</reference>
<dbReference type="PANTHER" id="PTHR47584:SF19">
    <property type="entry name" value="L10-INTERACTING MYB DOMAIN-CONTAINING PROTEIN-LIKE"/>
    <property type="match status" value="1"/>
</dbReference>
<gene>
    <name evidence="3" type="ORF">HYC85_028093</name>
</gene>
<feature type="domain" description="Myb/SANT-like" evidence="2">
    <location>
        <begin position="89"/>
        <end position="183"/>
    </location>
</feature>
<dbReference type="InterPro" id="IPR045026">
    <property type="entry name" value="LIMYB"/>
</dbReference>
<evidence type="ECO:0000313" key="4">
    <source>
        <dbReference type="Proteomes" id="UP000593564"/>
    </source>
</evidence>